<reference evidence="2 3" key="1">
    <citation type="journal article" date="2021" name="Int. J. Syst. Evol. Microbiol.">
        <title>Steroidobacter gossypii sp. nov., isolated from soil of cotton cropping field.</title>
        <authorList>
            <person name="Huang R."/>
            <person name="Yang S."/>
            <person name="Zhen C."/>
            <person name="Liu W."/>
        </authorList>
    </citation>
    <scope>NUCLEOTIDE SEQUENCE [LARGE SCALE GENOMIC DNA]</scope>
    <source>
        <strain evidence="2 3">S1-65</strain>
    </source>
</reference>
<organism evidence="2 3">
    <name type="scientific">Steroidobacter gossypii</name>
    <dbReference type="NCBI Taxonomy" id="2805490"/>
    <lineage>
        <taxon>Bacteria</taxon>
        <taxon>Pseudomonadati</taxon>
        <taxon>Pseudomonadota</taxon>
        <taxon>Gammaproteobacteria</taxon>
        <taxon>Steroidobacterales</taxon>
        <taxon>Steroidobacteraceae</taxon>
        <taxon>Steroidobacter</taxon>
    </lineage>
</organism>
<accession>A0ABS1WXX1</accession>
<gene>
    <name evidence="2" type="ORF">JM946_13910</name>
</gene>
<dbReference type="RefSeq" id="WP_203167854.1">
    <property type="nucleotide sequence ID" value="NZ_JAEVLS010000002.1"/>
</dbReference>
<evidence type="ECO:0000313" key="2">
    <source>
        <dbReference type="EMBL" id="MBM0105831.1"/>
    </source>
</evidence>
<comment type="caution">
    <text evidence="2">The sequence shown here is derived from an EMBL/GenBank/DDBJ whole genome shotgun (WGS) entry which is preliminary data.</text>
</comment>
<feature type="transmembrane region" description="Helical" evidence="1">
    <location>
        <begin position="6"/>
        <end position="28"/>
    </location>
</feature>
<proteinExistence type="predicted"/>
<keyword evidence="1" id="KW-1133">Transmembrane helix</keyword>
<protein>
    <submittedName>
        <fullName evidence="2">Uncharacterized protein</fullName>
    </submittedName>
</protein>
<sequence>MSEQISVALIGLGGVVVGAFLTPIIEAVKAWYASRKHARYLAIRVVCILDQFIDACADVVADHGEEDEAGIYTYDPLPDPPSFPDDVDWRSIDSKLMYEILSLPNKAESARRAIWNCARVTGPPYDEVGTER</sequence>
<keyword evidence="3" id="KW-1185">Reference proteome</keyword>
<keyword evidence="1" id="KW-0472">Membrane</keyword>
<dbReference type="Proteomes" id="UP000661077">
    <property type="component" value="Unassembled WGS sequence"/>
</dbReference>
<dbReference type="EMBL" id="JAEVLS010000002">
    <property type="protein sequence ID" value="MBM0105831.1"/>
    <property type="molecule type" value="Genomic_DNA"/>
</dbReference>
<evidence type="ECO:0000313" key="3">
    <source>
        <dbReference type="Proteomes" id="UP000661077"/>
    </source>
</evidence>
<keyword evidence="1" id="KW-0812">Transmembrane</keyword>
<evidence type="ECO:0000256" key="1">
    <source>
        <dbReference type="SAM" id="Phobius"/>
    </source>
</evidence>
<name>A0ABS1WXX1_9GAMM</name>